<evidence type="ECO:0000313" key="4">
    <source>
        <dbReference type="Proteomes" id="UP001292094"/>
    </source>
</evidence>
<reference evidence="3" key="1">
    <citation type="submission" date="2023-11" db="EMBL/GenBank/DDBJ databases">
        <title>Genome assemblies of two species of porcelain crab, Petrolisthes cinctipes and Petrolisthes manimaculis (Anomura: Porcellanidae).</title>
        <authorList>
            <person name="Angst P."/>
        </authorList>
    </citation>
    <scope>NUCLEOTIDE SEQUENCE</scope>
    <source>
        <strain evidence="3">PB745_02</strain>
        <tissue evidence="3">Gill</tissue>
    </source>
</reference>
<dbReference type="InterPro" id="IPR009057">
    <property type="entry name" value="Homeodomain-like_sf"/>
</dbReference>
<organism evidence="3 4">
    <name type="scientific">Petrolisthes manimaculis</name>
    <dbReference type="NCBI Taxonomy" id="1843537"/>
    <lineage>
        <taxon>Eukaryota</taxon>
        <taxon>Metazoa</taxon>
        <taxon>Ecdysozoa</taxon>
        <taxon>Arthropoda</taxon>
        <taxon>Crustacea</taxon>
        <taxon>Multicrustacea</taxon>
        <taxon>Malacostraca</taxon>
        <taxon>Eumalacostraca</taxon>
        <taxon>Eucarida</taxon>
        <taxon>Decapoda</taxon>
        <taxon>Pleocyemata</taxon>
        <taxon>Anomura</taxon>
        <taxon>Galatheoidea</taxon>
        <taxon>Porcellanidae</taxon>
        <taxon>Petrolisthes</taxon>
    </lineage>
</organism>
<dbReference type="AlphaFoldDB" id="A0AAE1QAP4"/>
<sequence length="70" mass="8530">MVRRNVTSLHDRLRFVSMWMSGKTFRDIAREADVRPTTVSRWVRRWVYEGHVQIRHNIRPAGLYQYPLLF</sequence>
<evidence type="ECO:0000259" key="2">
    <source>
        <dbReference type="Pfam" id="PF13518"/>
    </source>
</evidence>
<comment type="subcellular location">
    <subcellularLocation>
        <location evidence="1">Nucleus</location>
    </subcellularLocation>
</comment>
<evidence type="ECO:0000256" key="1">
    <source>
        <dbReference type="ARBA" id="ARBA00004123"/>
    </source>
</evidence>
<dbReference type="Gene3D" id="1.10.10.10">
    <property type="entry name" value="Winged helix-like DNA-binding domain superfamily/Winged helix DNA-binding domain"/>
    <property type="match status" value="1"/>
</dbReference>
<dbReference type="InterPro" id="IPR055247">
    <property type="entry name" value="InsJ-like_HTH"/>
</dbReference>
<dbReference type="Proteomes" id="UP001292094">
    <property type="component" value="Unassembled WGS sequence"/>
</dbReference>
<protein>
    <recommendedName>
        <fullName evidence="2">Insertion element IS150 protein InsJ-like helix-turn-helix domain-containing protein</fullName>
    </recommendedName>
</protein>
<proteinExistence type="predicted"/>
<dbReference type="Pfam" id="PF13518">
    <property type="entry name" value="HTH_28"/>
    <property type="match status" value="1"/>
</dbReference>
<dbReference type="InterPro" id="IPR036388">
    <property type="entry name" value="WH-like_DNA-bd_sf"/>
</dbReference>
<gene>
    <name evidence="3" type="ORF">Pmani_007429</name>
</gene>
<dbReference type="EMBL" id="JAWZYT010000559">
    <property type="protein sequence ID" value="KAK4321802.1"/>
    <property type="molecule type" value="Genomic_DNA"/>
</dbReference>
<dbReference type="SUPFAM" id="SSF46689">
    <property type="entry name" value="Homeodomain-like"/>
    <property type="match status" value="1"/>
</dbReference>
<keyword evidence="4" id="KW-1185">Reference proteome</keyword>
<feature type="domain" description="Insertion element IS150 protein InsJ-like helix-turn-helix" evidence="2">
    <location>
        <begin position="12"/>
        <end position="50"/>
    </location>
</feature>
<evidence type="ECO:0000313" key="3">
    <source>
        <dbReference type="EMBL" id="KAK4321802.1"/>
    </source>
</evidence>
<name>A0AAE1QAP4_9EUCA</name>
<dbReference type="GO" id="GO:0005634">
    <property type="term" value="C:nucleus"/>
    <property type="evidence" value="ECO:0007669"/>
    <property type="project" value="UniProtKB-SubCell"/>
</dbReference>
<comment type="caution">
    <text evidence="3">The sequence shown here is derived from an EMBL/GenBank/DDBJ whole genome shotgun (WGS) entry which is preliminary data.</text>
</comment>
<accession>A0AAE1QAP4</accession>